<reference evidence="6 7" key="1">
    <citation type="submission" date="2020-05" db="EMBL/GenBank/DDBJ databases">
        <title>Complete genome of Desulfobulbus oligotrophicus.</title>
        <authorList>
            <person name="Podar M."/>
        </authorList>
    </citation>
    <scope>NUCLEOTIDE SEQUENCE [LARGE SCALE GENOMIC DNA]</scope>
    <source>
        <strain evidence="6 7">Prop6</strain>
    </source>
</reference>
<organism evidence="6 7">
    <name type="scientific">Desulfobulbus oligotrophicus</name>
    <dbReference type="NCBI Taxonomy" id="1909699"/>
    <lineage>
        <taxon>Bacteria</taxon>
        <taxon>Pseudomonadati</taxon>
        <taxon>Thermodesulfobacteriota</taxon>
        <taxon>Desulfobulbia</taxon>
        <taxon>Desulfobulbales</taxon>
        <taxon>Desulfobulbaceae</taxon>
        <taxon>Desulfobulbus</taxon>
    </lineage>
</organism>
<feature type="transmembrane region" description="Helical" evidence="5">
    <location>
        <begin position="99"/>
        <end position="126"/>
    </location>
</feature>
<comment type="subcellular location">
    <subcellularLocation>
        <location evidence="5">Cell membrane</location>
        <topology evidence="5">Multi-pass membrane protein</topology>
    </subcellularLocation>
    <subcellularLocation>
        <location evidence="1">Membrane</location>
        <topology evidence="1">Multi-pass membrane protein</topology>
    </subcellularLocation>
</comment>
<dbReference type="PANTHER" id="PTHR30371">
    <property type="entry name" value="SEC-INDEPENDENT PROTEIN TRANSLOCASE PROTEIN TATC"/>
    <property type="match status" value="1"/>
</dbReference>
<dbReference type="InterPro" id="IPR002033">
    <property type="entry name" value="TatC"/>
</dbReference>
<evidence type="ECO:0000313" key="6">
    <source>
        <dbReference type="EMBL" id="QQG65510.1"/>
    </source>
</evidence>
<feature type="transmembrane region" description="Helical" evidence="5">
    <location>
        <begin position="146"/>
        <end position="172"/>
    </location>
</feature>
<keyword evidence="5" id="KW-0813">Transport</keyword>
<accession>A0A7T6AQI5</accession>
<dbReference type="Pfam" id="PF00902">
    <property type="entry name" value="TatC"/>
    <property type="match status" value="1"/>
</dbReference>
<evidence type="ECO:0000256" key="3">
    <source>
        <dbReference type="ARBA" id="ARBA00022989"/>
    </source>
</evidence>
<evidence type="ECO:0000256" key="1">
    <source>
        <dbReference type="ARBA" id="ARBA00004141"/>
    </source>
</evidence>
<gene>
    <name evidence="5" type="primary">tatC</name>
    <name evidence="6" type="ORF">HP555_06330</name>
</gene>
<sequence>MTGSLKSFALVLLELRRFVKLLAGTIAMTTLVFFFVSSRLLTGAQDFLGQKLYFFSVAGPFLAHVNVAFFGALYVLMPLCMYVLWKAVSRPFKISKKQLFWFVATTCVLFYGGTIFCTAVTLPFGIQFLLSYQSEELLAYISVGHFVKFVILFIFAFGLIFELPVFMLFTAQVGMIGRATYEKYRRYAVLVIAILAAVLTPTPDVVNMALMGVPLYFLYESGILLIRLAGAEKKETNVRPKQ</sequence>
<keyword evidence="3 5" id="KW-1133">Transmembrane helix</keyword>
<dbReference type="EMBL" id="CP054140">
    <property type="protein sequence ID" value="QQG65510.1"/>
    <property type="molecule type" value="Genomic_DNA"/>
</dbReference>
<name>A0A7T6AQI5_9BACT</name>
<feature type="transmembrane region" description="Helical" evidence="5">
    <location>
        <begin position="61"/>
        <end position="87"/>
    </location>
</feature>
<dbReference type="PRINTS" id="PR01840">
    <property type="entry name" value="TATCFAMILY"/>
</dbReference>
<dbReference type="RefSeq" id="WP_199264331.1">
    <property type="nucleotide sequence ID" value="NZ_CP054140.1"/>
</dbReference>
<keyword evidence="2 5" id="KW-0812">Transmembrane</keyword>
<feature type="transmembrane region" description="Helical" evidence="5">
    <location>
        <begin position="21"/>
        <end position="41"/>
    </location>
</feature>
<evidence type="ECO:0000256" key="2">
    <source>
        <dbReference type="ARBA" id="ARBA00022692"/>
    </source>
</evidence>
<dbReference type="GO" id="GO:0043953">
    <property type="term" value="P:protein transport by the Tat complex"/>
    <property type="evidence" value="ECO:0007669"/>
    <property type="project" value="UniProtKB-UniRule"/>
</dbReference>
<keyword evidence="4 5" id="KW-0472">Membrane</keyword>
<dbReference type="PANTHER" id="PTHR30371:SF0">
    <property type="entry name" value="SEC-INDEPENDENT PROTEIN TRANSLOCASE PROTEIN TATC, CHLOROPLASTIC-RELATED"/>
    <property type="match status" value="1"/>
</dbReference>
<dbReference type="GO" id="GO:0033281">
    <property type="term" value="C:TAT protein transport complex"/>
    <property type="evidence" value="ECO:0007669"/>
    <property type="project" value="UniProtKB-UniRule"/>
</dbReference>
<feature type="transmembrane region" description="Helical" evidence="5">
    <location>
        <begin position="184"/>
        <end position="202"/>
    </location>
</feature>
<dbReference type="KEGG" id="dog:HP555_06330"/>
<dbReference type="AlphaFoldDB" id="A0A7T6AQI5"/>
<dbReference type="GO" id="GO:0065002">
    <property type="term" value="P:intracellular protein transmembrane transport"/>
    <property type="evidence" value="ECO:0007669"/>
    <property type="project" value="TreeGrafter"/>
</dbReference>
<evidence type="ECO:0000313" key="7">
    <source>
        <dbReference type="Proteomes" id="UP000596092"/>
    </source>
</evidence>
<evidence type="ECO:0000256" key="4">
    <source>
        <dbReference type="ARBA" id="ARBA00023136"/>
    </source>
</evidence>
<evidence type="ECO:0000256" key="5">
    <source>
        <dbReference type="HAMAP-Rule" id="MF_00902"/>
    </source>
</evidence>
<protein>
    <recommendedName>
        <fullName evidence="5">Sec-independent protein translocase protein TatC</fullName>
    </recommendedName>
</protein>
<dbReference type="GO" id="GO:0009977">
    <property type="term" value="F:proton motive force dependent protein transmembrane transporter activity"/>
    <property type="evidence" value="ECO:0007669"/>
    <property type="project" value="TreeGrafter"/>
</dbReference>
<keyword evidence="5" id="KW-0653">Protein transport</keyword>
<keyword evidence="5" id="KW-1003">Cell membrane</keyword>
<dbReference type="Proteomes" id="UP000596092">
    <property type="component" value="Chromosome"/>
</dbReference>
<comment type="subunit">
    <text evidence="5">Forms a complex with TatA.</text>
</comment>
<keyword evidence="5" id="KW-0811">Translocation</keyword>
<comment type="similarity">
    <text evidence="5">Belongs to the TatC family.</text>
</comment>
<comment type="function">
    <text evidence="5">Part of the twin-arginine translocation (Tat) system that transports large folded proteins containing a characteristic twin-arginine motif in their signal peptide across membranes.</text>
</comment>
<feature type="transmembrane region" description="Helical" evidence="5">
    <location>
        <begin position="208"/>
        <end position="229"/>
    </location>
</feature>
<proteinExistence type="inferred from homology"/>
<keyword evidence="7" id="KW-1185">Reference proteome</keyword>
<dbReference type="HAMAP" id="MF_00902">
    <property type="entry name" value="TatC"/>
    <property type="match status" value="1"/>
</dbReference>